<name>A0A265NEG1_9BACI</name>
<proteinExistence type="predicted"/>
<dbReference type="Pfam" id="PF09580">
    <property type="entry name" value="Spore_YhcN_YlaJ"/>
    <property type="match status" value="1"/>
</dbReference>
<dbReference type="InterPro" id="IPR019076">
    <property type="entry name" value="Spore_lipoprot_YhcN/YlaJ-like"/>
</dbReference>
<dbReference type="RefSeq" id="WP_094883440.1">
    <property type="nucleotide sequence ID" value="NZ_NPMS01000001.1"/>
</dbReference>
<gene>
    <name evidence="2" type="ORF">CIL03_01490</name>
</gene>
<dbReference type="PROSITE" id="PS51257">
    <property type="entry name" value="PROKAR_LIPOPROTEIN"/>
    <property type="match status" value="1"/>
</dbReference>
<protein>
    <recommendedName>
        <fullName evidence="4">Sporulation protein</fullName>
    </recommendedName>
</protein>
<feature type="region of interest" description="Disordered" evidence="1">
    <location>
        <begin position="24"/>
        <end position="89"/>
    </location>
</feature>
<dbReference type="Proteomes" id="UP000216498">
    <property type="component" value="Unassembled WGS sequence"/>
</dbReference>
<sequence>MYKIIPITVILLLTAACSDVNEEAQNTREQHNTQPINYETDREQKDRLNIRDKTIGEKGGYPQSEQDGVNASDSHRGFSDPFTNEESELISKQLKEKKEIVQAQVASTDERIIVGVILSEKSDPEIKKIIQEEVERIVPDKQVTIYTDEVHWDHMKDLDARMGSEKREYDIEEYIDDFFRTED</sequence>
<organism evidence="2 3">
    <name type="scientific">Virgibacillus indicus</name>
    <dbReference type="NCBI Taxonomy" id="2024554"/>
    <lineage>
        <taxon>Bacteria</taxon>
        <taxon>Bacillati</taxon>
        <taxon>Bacillota</taxon>
        <taxon>Bacilli</taxon>
        <taxon>Bacillales</taxon>
        <taxon>Bacillaceae</taxon>
        <taxon>Virgibacillus</taxon>
    </lineage>
</organism>
<evidence type="ECO:0000313" key="3">
    <source>
        <dbReference type="Proteomes" id="UP000216498"/>
    </source>
</evidence>
<reference evidence="2 3" key="1">
    <citation type="submission" date="2017-08" db="EMBL/GenBank/DDBJ databases">
        <title>Virgibacillus indicus sp. nov. and Virgibacillus profoundi sp. nov, two moderately halophilic bacteria isolated from marine sediment by using the Microfluidic Streak Plate.</title>
        <authorList>
            <person name="Xu B."/>
            <person name="Hu B."/>
            <person name="Wang J."/>
            <person name="Zhu Y."/>
            <person name="Huang L."/>
            <person name="Du W."/>
            <person name="Huang Y."/>
        </authorList>
    </citation>
    <scope>NUCLEOTIDE SEQUENCE [LARGE SCALE GENOMIC DNA]</scope>
    <source>
        <strain evidence="2 3">IO3-P2-C2</strain>
    </source>
</reference>
<evidence type="ECO:0000256" key="1">
    <source>
        <dbReference type="SAM" id="MobiDB-lite"/>
    </source>
</evidence>
<dbReference type="EMBL" id="NPMS01000001">
    <property type="protein sequence ID" value="OZU89839.1"/>
    <property type="molecule type" value="Genomic_DNA"/>
</dbReference>
<evidence type="ECO:0000313" key="2">
    <source>
        <dbReference type="EMBL" id="OZU89839.1"/>
    </source>
</evidence>
<keyword evidence="3" id="KW-1185">Reference proteome</keyword>
<evidence type="ECO:0008006" key="4">
    <source>
        <dbReference type="Google" id="ProtNLM"/>
    </source>
</evidence>
<dbReference type="OrthoDB" id="2969417at2"/>
<dbReference type="AlphaFoldDB" id="A0A265NEG1"/>
<accession>A0A265NEG1</accession>
<feature type="compositionally biased region" description="Polar residues" evidence="1">
    <location>
        <begin position="63"/>
        <end position="72"/>
    </location>
</feature>
<comment type="caution">
    <text evidence="2">The sequence shown here is derived from an EMBL/GenBank/DDBJ whole genome shotgun (WGS) entry which is preliminary data.</text>
</comment>
<feature type="compositionally biased region" description="Basic and acidic residues" evidence="1">
    <location>
        <begin position="39"/>
        <end position="56"/>
    </location>
</feature>